<protein>
    <submittedName>
        <fullName evidence="1">Uncharacterized protein</fullName>
    </submittedName>
</protein>
<dbReference type="AlphaFoldDB" id="A0AAD4L614"/>
<dbReference type="EMBL" id="JAKELL010000068">
    <property type="protein sequence ID" value="KAH8985079.1"/>
    <property type="molecule type" value="Genomic_DNA"/>
</dbReference>
<reference evidence="1" key="1">
    <citation type="submission" date="2022-01" db="EMBL/GenBank/DDBJ databases">
        <title>Comparative genomics reveals a dynamic genome evolution in the ectomycorrhizal milk-cap (Lactarius) mushrooms.</title>
        <authorList>
            <consortium name="DOE Joint Genome Institute"/>
            <person name="Lebreton A."/>
            <person name="Tang N."/>
            <person name="Kuo A."/>
            <person name="LaButti K."/>
            <person name="Drula E."/>
            <person name="Barry K."/>
            <person name="Clum A."/>
            <person name="Lipzen A."/>
            <person name="Mousain D."/>
            <person name="Ng V."/>
            <person name="Wang R."/>
            <person name="Wang X."/>
            <person name="Dai Y."/>
            <person name="Henrissat B."/>
            <person name="Grigoriev I.V."/>
            <person name="Guerin-Laguette A."/>
            <person name="Yu F."/>
            <person name="Martin F.M."/>
        </authorList>
    </citation>
    <scope>NUCLEOTIDE SEQUENCE</scope>
    <source>
        <strain evidence="1">QP</strain>
    </source>
</reference>
<dbReference type="Proteomes" id="UP001201163">
    <property type="component" value="Unassembled WGS sequence"/>
</dbReference>
<name>A0AAD4L614_9AGAM</name>
<evidence type="ECO:0000313" key="1">
    <source>
        <dbReference type="EMBL" id="KAH8981737.1"/>
    </source>
</evidence>
<evidence type="ECO:0000313" key="2">
    <source>
        <dbReference type="EMBL" id="KAH8985079.1"/>
    </source>
</evidence>
<dbReference type="EMBL" id="JAKELL010000111">
    <property type="protein sequence ID" value="KAH8981737.1"/>
    <property type="molecule type" value="Genomic_DNA"/>
</dbReference>
<sequence length="202" mass="21957">MPSSEHSQSQHSHLTHLILHHPLHLKMSQSTCHIGFSSYTHPLFPTNRTLFLSGSPVFEDSGWCSTATETANGRGTCWVRSTSVQQTSTLWRSSRVSTTSFRSMHTWPTLQPSWPGRVSSRNETAHRCAASTTSSGARTNASFSRPCASRREVILGFPAWGGGARPTSFGDATLICSTRGAPQGVTVISLQNSNGSFGRPMH</sequence>
<organism evidence="1 3">
    <name type="scientific">Lactarius akahatsu</name>
    <dbReference type="NCBI Taxonomy" id="416441"/>
    <lineage>
        <taxon>Eukaryota</taxon>
        <taxon>Fungi</taxon>
        <taxon>Dikarya</taxon>
        <taxon>Basidiomycota</taxon>
        <taxon>Agaricomycotina</taxon>
        <taxon>Agaricomycetes</taxon>
        <taxon>Russulales</taxon>
        <taxon>Russulaceae</taxon>
        <taxon>Lactarius</taxon>
    </lineage>
</organism>
<keyword evidence="3" id="KW-1185">Reference proteome</keyword>
<gene>
    <name evidence="2" type="ORF">EDB92DRAFT_1387702</name>
    <name evidence="1" type="ORF">EDB92DRAFT_173081</name>
</gene>
<accession>A0AAD4L614</accession>
<evidence type="ECO:0000313" key="3">
    <source>
        <dbReference type="Proteomes" id="UP001201163"/>
    </source>
</evidence>
<comment type="caution">
    <text evidence="1">The sequence shown here is derived from an EMBL/GenBank/DDBJ whole genome shotgun (WGS) entry which is preliminary data.</text>
</comment>
<proteinExistence type="predicted"/>